<dbReference type="EMBL" id="JAACJJ010000002">
    <property type="protein sequence ID" value="KAF5329536.1"/>
    <property type="molecule type" value="Genomic_DNA"/>
</dbReference>
<proteinExistence type="predicted"/>
<comment type="caution">
    <text evidence="1">The sequence shown here is derived from an EMBL/GenBank/DDBJ whole genome shotgun (WGS) entry which is preliminary data.</text>
</comment>
<dbReference type="PANTHER" id="PTHR36847">
    <property type="entry name" value="AMIDOLIGASE ENZYME"/>
    <property type="match status" value="1"/>
</dbReference>
<dbReference type="AlphaFoldDB" id="A0A8H5BV17"/>
<evidence type="ECO:0000313" key="2">
    <source>
        <dbReference type="Proteomes" id="UP000567179"/>
    </source>
</evidence>
<keyword evidence="2" id="KW-1185">Reference proteome</keyword>
<accession>A0A8H5BV17</accession>
<evidence type="ECO:0000313" key="1">
    <source>
        <dbReference type="EMBL" id="KAF5329536.1"/>
    </source>
</evidence>
<sequence length="156" mass="17854">MFLCRFEEALDTIGPVRNMNRMGRTTSNRFNDLLKDRTIDEVYPVIAQAPDVDSLINVMNFNANAQAEGGIISTAFNGGYFEERYFKVDFTHLKDPQQTLIFRQHDGTTDGDAAAHWAHYMLRFVRFAFASTEEVLQGPPEGKENRMKDLNLLLPF</sequence>
<protein>
    <submittedName>
        <fullName evidence="1">Uncharacterized protein</fullName>
    </submittedName>
</protein>
<dbReference type="PANTHER" id="PTHR36847:SF1">
    <property type="entry name" value="AMIDOLIGASE ENZYME"/>
    <property type="match status" value="1"/>
</dbReference>
<reference evidence="1 2" key="1">
    <citation type="journal article" date="2020" name="ISME J.">
        <title>Uncovering the hidden diversity of litter-decomposition mechanisms in mushroom-forming fungi.</title>
        <authorList>
            <person name="Floudas D."/>
            <person name="Bentzer J."/>
            <person name="Ahren D."/>
            <person name="Johansson T."/>
            <person name="Persson P."/>
            <person name="Tunlid A."/>
        </authorList>
    </citation>
    <scope>NUCLEOTIDE SEQUENCE [LARGE SCALE GENOMIC DNA]</scope>
    <source>
        <strain evidence="1 2">CBS 101986</strain>
    </source>
</reference>
<organism evidence="1 2">
    <name type="scientific">Psilocybe cf. subviscida</name>
    <dbReference type="NCBI Taxonomy" id="2480587"/>
    <lineage>
        <taxon>Eukaryota</taxon>
        <taxon>Fungi</taxon>
        <taxon>Dikarya</taxon>
        <taxon>Basidiomycota</taxon>
        <taxon>Agaricomycotina</taxon>
        <taxon>Agaricomycetes</taxon>
        <taxon>Agaricomycetidae</taxon>
        <taxon>Agaricales</taxon>
        <taxon>Agaricineae</taxon>
        <taxon>Strophariaceae</taxon>
        <taxon>Psilocybe</taxon>
    </lineage>
</organism>
<dbReference type="OrthoDB" id="412402at2759"/>
<dbReference type="Proteomes" id="UP000567179">
    <property type="component" value="Unassembled WGS sequence"/>
</dbReference>
<name>A0A8H5BV17_9AGAR</name>
<gene>
    <name evidence="1" type="ORF">D9619_009041</name>
</gene>